<evidence type="ECO:0000256" key="5">
    <source>
        <dbReference type="ARBA" id="ARBA00023163"/>
    </source>
</evidence>
<dbReference type="HAMAP" id="MF_00073">
    <property type="entry name" value="NusB"/>
    <property type="match status" value="1"/>
</dbReference>
<dbReference type="SUPFAM" id="SSF48013">
    <property type="entry name" value="NusB-like"/>
    <property type="match status" value="1"/>
</dbReference>
<dbReference type="OrthoDB" id="9811381at2"/>
<organism evidence="8 9">
    <name type="scientific">Succiniclasticum ruminis</name>
    <dbReference type="NCBI Taxonomy" id="40841"/>
    <lineage>
        <taxon>Bacteria</taxon>
        <taxon>Bacillati</taxon>
        <taxon>Bacillota</taxon>
        <taxon>Negativicutes</taxon>
        <taxon>Acidaminococcales</taxon>
        <taxon>Acidaminococcaceae</taxon>
        <taxon>Succiniclasticum</taxon>
    </lineage>
</organism>
<dbReference type="GO" id="GO:0031564">
    <property type="term" value="P:transcription antitermination"/>
    <property type="evidence" value="ECO:0007669"/>
    <property type="project" value="UniProtKB-KW"/>
</dbReference>
<keyword evidence="3 6" id="KW-0694">RNA-binding</keyword>
<feature type="domain" description="NusB/RsmB/TIM44" evidence="7">
    <location>
        <begin position="5"/>
        <end position="137"/>
    </location>
</feature>
<evidence type="ECO:0000256" key="4">
    <source>
        <dbReference type="ARBA" id="ARBA00023015"/>
    </source>
</evidence>
<dbReference type="Gene3D" id="1.10.940.10">
    <property type="entry name" value="NusB-like"/>
    <property type="match status" value="1"/>
</dbReference>
<evidence type="ECO:0000256" key="2">
    <source>
        <dbReference type="ARBA" id="ARBA00022814"/>
    </source>
</evidence>
<evidence type="ECO:0000256" key="6">
    <source>
        <dbReference type="HAMAP-Rule" id="MF_00073"/>
    </source>
</evidence>
<evidence type="ECO:0000313" key="9">
    <source>
        <dbReference type="Proteomes" id="UP000198943"/>
    </source>
</evidence>
<dbReference type="AlphaFoldDB" id="A0A1G6MB94"/>
<dbReference type="CDD" id="cd00619">
    <property type="entry name" value="Terminator_NusB"/>
    <property type="match status" value="1"/>
</dbReference>
<dbReference type="InterPro" id="IPR011605">
    <property type="entry name" value="NusB_fam"/>
</dbReference>
<comment type="function">
    <text evidence="6">Involved in transcription antitermination. Required for transcription of ribosomal RNA (rRNA) genes. Binds specifically to the boxA antiterminator sequence of the ribosomal RNA (rrn) operons.</text>
</comment>
<dbReference type="RefSeq" id="WP_093730524.1">
    <property type="nucleotide sequence ID" value="NZ_FMYW01000009.1"/>
</dbReference>
<dbReference type="EMBL" id="FMYW01000009">
    <property type="protein sequence ID" value="SDC52868.1"/>
    <property type="molecule type" value="Genomic_DNA"/>
</dbReference>
<sequence>MIRRVAREMVLQSLFQMDFTQAEPAEALAIALEVQQDEEKSEEASKAVKYAEKVLKGTAEKLEEIDALIGKYAINWDVKRMPGIDRNILRMAVYEMRFAEEKVPVNVAVNEAVELAKMFGTEKSARFINGVLGKLMREEK</sequence>
<dbReference type="GO" id="GO:0003723">
    <property type="term" value="F:RNA binding"/>
    <property type="evidence" value="ECO:0007669"/>
    <property type="project" value="UniProtKB-UniRule"/>
</dbReference>
<keyword evidence="2 6" id="KW-0889">Transcription antitermination</keyword>
<dbReference type="PANTHER" id="PTHR11078">
    <property type="entry name" value="N UTILIZATION SUBSTANCE PROTEIN B-RELATED"/>
    <property type="match status" value="1"/>
</dbReference>
<keyword evidence="9" id="KW-1185">Reference proteome</keyword>
<evidence type="ECO:0000256" key="3">
    <source>
        <dbReference type="ARBA" id="ARBA00022884"/>
    </source>
</evidence>
<gene>
    <name evidence="6" type="primary">nusB</name>
    <name evidence="8" type="ORF">SAMN04487864_10943</name>
</gene>
<dbReference type="Proteomes" id="UP000198943">
    <property type="component" value="Unassembled WGS sequence"/>
</dbReference>
<reference evidence="9" key="1">
    <citation type="submission" date="2016-10" db="EMBL/GenBank/DDBJ databases">
        <authorList>
            <person name="Varghese N."/>
            <person name="Submissions S."/>
        </authorList>
    </citation>
    <scope>NUCLEOTIDE SEQUENCE [LARGE SCALE GENOMIC DNA]</scope>
    <source>
        <strain evidence="9">DSM 11005</strain>
    </source>
</reference>
<protein>
    <recommendedName>
        <fullName evidence="6">Transcription antitermination protein NusB</fullName>
    </recommendedName>
    <alternativeName>
        <fullName evidence="6">Antitermination factor NusB</fullName>
    </alternativeName>
</protein>
<evidence type="ECO:0000313" key="8">
    <source>
        <dbReference type="EMBL" id="SDC52868.1"/>
    </source>
</evidence>
<dbReference type="InterPro" id="IPR006027">
    <property type="entry name" value="NusB_RsmB_TIM44"/>
</dbReference>
<dbReference type="InterPro" id="IPR035926">
    <property type="entry name" value="NusB-like_sf"/>
</dbReference>
<keyword evidence="5 6" id="KW-0804">Transcription</keyword>
<evidence type="ECO:0000256" key="1">
    <source>
        <dbReference type="ARBA" id="ARBA00005952"/>
    </source>
</evidence>
<dbReference type="Pfam" id="PF01029">
    <property type="entry name" value="NusB"/>
    <property type="match status" value="1"/>
</dbReference>
<dbReference type="GO" id="GO:0006353">
    <property type="term" value="P:DNA-templated transcription termination"/>
    <property type="evidence" value="ECO:0007669"/>
    <property type="project" value="UniProtKB-UniRule"/>
</dbReference>
<dbReference type="PANTHER" id="PTHR11078:SF3">
    <property type="entry name" value="ANTITERMINATION NUSB DOMAIN-CONTAINING PROTEIN"/>
    <property type="match status" value="1"/>
</dbReference>
<name>A0A1G6MB94_9FIRM</name>
<comment type="similarity">
    <text evidence="1 6">Belongs to the NusB family.</text>
</comment>
<dbReference type="NCBIfam" id="TIGR01951">
    <property type="entry name" value="nusB"/>
    <property type="match status" value="1"/>
</dbReference>
<dbReference type="GO" id="GO:0005829">
    <property type="term" value="C:cytosol"/>
    <property type="evidence" value="ECO:0007669"/>
    <property type="project" value="TreeGrafter"/>
</dbReference>
<keyword evidence="4 6" id="KW-0805">Transcription regulation</keyword>
<proteinExistence type="inferred from homology"/>
<accession>A0A1G6MB94</accession>
<evidence type="ECO:0000259" key="7">
    <source>
        <dbReference type="Pfam" id="PF01029"/>
    </source>
</evidence>